<sequence>MMMKMKRNQGRVKDQIIKPRRRNLLLLLLRWVRRRKSSEAAAAVNEGGTEARGELAFDLSSLLSRSAKTTPPARDKTQCRDRPFQILEKLPPAVACLVSSRA</sequence>
<name>A0AAV2ERV9_9ROSI</name>
<accession>A0AAV2ERV9</accession>
<evidence type="ECO:0000313" key="1">
    <source>
        <dbReference type="EMBL" id="CAL1388442.1"/>
    </source>
</evidence>
<keyword evidence="2" id="KW-1185">Reference proteome</keyword>
<proteinExistence type="predicted"/>
<evidence type="ECO:0000313" key="2">
    <source>
        <dbReference type="Proteomes" id="UP001497516"/>
    </source>
</evidence>
<reference evidence="1 2" key="1">
    <citation type="submission" date="2024-04" db="EMBL/GenBank/DDBJ databases">
        <authorList>
            <person name="Fracassetti M."/>
        </authorList>
    </citation>
    <scope>NUCLEOTIDE SEQUENCE [LARGE SCALE GENOMIC DNA]</scope>
</reference>
<protein>
    <submittedName>
        <fullName evidence="1">Uncharacterized protein</fullName>
    </submittedName>
</protein>
<organism evidence="1 2">
    <name type="scientific">Linum trigynum</name>
    <dbReference type="NCBI Taxonomy" id="586398"/>
    <lineage>
        <taxon>Eukaryota</taxon>
        <taxon>Viridiplantae</taxon>
        <taxon>Streptophyta</taxon>
        <taxon>Embryophyta</taxon>
        <taxon>Tracheophyta</taxon>
        <taxon>Spermatophyta</taxon>
        <taxon>Magnoliopsida</taxon>
        <taxon>eudicotyledons</taxon>
        <taxon>Gunneridae</taxon>
        <taxon>Pentapetalae</taxon>
        <taxon>rosids</taxon>
        <taxon>fabids</taxon>
        <taxon>Malpighiales</taxon>
        <taxon>Linaceae</taxon>
        <taxon>Linum</taxon>
    </lineage>
</organism>
<dbReference type="EMBL" id="OZ034818">
    <property type="protein sequence ID" value="CAL1388442.1"/>
    <property type="molecule type" value="Genomic_DNA"/>
</dbReference>
<dbReference type="AlphaFoldDB" id="A0AAV2ERV9"/>
<dbReference type="Proteomes" id="UP001497516">
    <property type="component" value="Chromosome 5"/>
</dbReference>
<gene>
    <name evidence="1" type="ORF">LTRI10_LOCUS29370</name>
</gene>